<evidence type="ECO:0000256" key="1">
    <source>
        <dbReference type="ARBA" id="ARBA00022801"/>
    </source>
</evidence>
<dbReference type="InterPro" id="IPR016035">
    <property type="entry name" value="Acyl_Trfase/lysoPLipase"/>
</dbReference>
<protein>
    <submittedName>
        <fullName evidence="6">Patatin-like phospholipase family protein</fullName>
    </submittedName>
</protein>
<feature type="short sequence motif" description="DGA/G" evidence="4">
    <location>
        <begin position="187"/>
        <end position="189"/>
    </location>
</feature>
<dbReference type="GO" id="GO:0016787">
    <property type="term" value="F:hydrolase activity"/>
    <property type="evidence" value="ECO:0007669"/>
    <property type="project" value="UniProtKB-UniRule"/>
</dbReference>
<evidence type="ECO:0000256" key="2">
    <source>
        <dbReference type="ARBA" id="ARBA00022963"/>
    </source>
</evidence>
<feature type="domain" description="PNPLA" evidence="5">
    <location>
        <begin position="10"/>
        <end position="200"/>
    </location>
</feature>
<feature type="active site" description="Proton acceptor" evidence="4">
    <location>
        <position position="187"/>
    </location>
</feature>
<evidence type="ECO:0000259" key="5">
    <source>
        <dbReference type="PROSITE" id="PS51635"/>
    </source>
</evidence>
<dbReference type="CDD" id="cd07209">
    <property type="entry name" value="Pat_hypo_Ecoli_Z1214_like"/>
    <property type="match status" value="1"/>
</dbReference>
<proteinExistence type="predicted"/>
<evidence type="ECO:0000313" key="6">
    <source>
        <dbReference type="EMBL" id="TQQ84334.1"/>
    </source>
</evidence>
<comment type="caution">
    <text evidence="6">The sequence shown here is derived from an EMBL/GenBank/DDBJ whole genome shotgun (WGS) entry which is preliminary data.</text>
</comment>
<evidence type="ECO:0000313" key="7">
    <source>
        <dbReference type="Proteomes" id="UP000317863"/>
    </source>
</evidence>
<evidence type="ECO:0000256" key="3">
    <source>
        <dbReference type="ARBA" id="ARBA00023098"/>
    </source>
</evidence>
<dbReference type="PANTHER" id="PTHR14226:SF57">
    <property type="entry name" value="BLR7027 PROTEIN"/>
    <property type="match status" value="1"/>
</dbReference>
<dbReference type="PANTHER" id="PTHR14226">
    <property type="entry name" value="NEUROPATHY TARGET ESTERASE/SWISS CHEESE D.MELANOGASTER"/>
    <property type="match status" value="1"/>
</dbReference>
<dbReference type="Gene3D" id="3.40.1090.10">
    <property type="entry name" value="Cytosolic phospholipase A2 catalytic domain"/>
    <property type="match status" value="2"/>
</dbReference>
<dbReference type="Pfam" id="PF01734">
    <property type="entry name" value="Patatin"/>
    <property type="match status" value="1"/>
</dbReference>
<accession>A0A544QUH6</accession>
<keyword evidence="7" id="KW-1185">Reference proteome</keyword>
<dbReference type="InterPro" id="IPR002641">
    <property type="entry name" value="PNPLA_dom"/>
</dbReference>
<dbReference type="EMBL" id="SGJB01000012">
    <property type="protein sequence ID" value="TQQ84334.1"/>
    <property type="molecule type" value="Genomic_DNA"/>
</dbReference>
<organism evidence="6 7">
    <name type="scientific">Peptacetobacter hominis</name>
    <dbReference type="NCBI Taxonomy" id="2743610"/>
    <lineage>
        <taxon>Bacteria</taxon>
        <taxon>Bacillati</taxon>
        <taxon>Bacillota</taxon>
        <taxon>Clostridia</taxon>
        <taxon>Peptostreptococcales</taxon>
        <taxon>Peptostreptococcaceae</taxon>
        <taxon>Peptacetobacter</taxon>
    </lineage>
</organism>
<evidence type="ECO:0000256" key="4">
    <source>
        <dbReference type="PROSITE-ProRule" id="PRU01161"/>
    </source>
</evidence>
<dbReference type="AlphaFoldDB" id="A0A544QUH6"/>
<gene>
    <name evidence="6" type="ORF">EXD82_07580</name>
</gene>
<keyword evidence="1 4" id="KW-0378">Hydrolase</keyword>
<feature type="short sequence motif" description="GXGXXG" evidence="4">
    <location>
        <begin position="14"/>
        <end position="19"/>
    </location>
</feature>
<sequence length="319" mass="35771">MYLSNRGTALVLAGGGGKGAYQIGVWKALREYGVDRNITGISGTSVGALNMVLFAQGDYGLAENLWKNITSDEILKVDIKKIMLNLITTGIVKNSIYLSILLKSMYGSGMFSREGLVEIIENNIDLYSIGNSDKNLFAAAYNMKSLSVDYLELNGRCDEDIKKILLATSALPIIFDKEEVDGNTYIDGGVKDNVPIKPLYDMGYRTFIVVHLSRDSMIDREKFEGSNIIEIVPSDSQGDIITGTLDFSREGSDRRIEQGYKDAVKVLKPLYEMGMVQSKISSTLVRMREEEKIFQEEKRKIHREREILKSELEELLGKY</sequence>
<reference evidence="6 7" key="1">
    <citation type="submission" date="2019-02" db="EMBL/GenBank/DDBJ databases">
        <title>Peptostreptococcaceae bacterium ZHW00191 nov., a new bacterium isolated from the human gut.</title>
        <authorList>
            <person name="Zhou H.-W."/>
            <person name="Chen X.-J."/>
        </authorList>
    </citation>
    <scope>NUCLEOTIDE SEQUENCE [LARGE SCALE GENOMIC DNA]</scope>
    <source>
        <strain evidence="6 7">ZHW00191</strain>
    </source>
</reference>
<keyword evidence="3 4" id="KW-0443">Lipid metabolism</keyword>
<feature type="active site" description="Nucleophile" evidence="4">
    <location>
        <position position="45"/>
    </location>
</feature>
<dbReference type="InterPro" id="IPR050301">
    <property type="entry name" value="NTE"/>
</dbReference>
<dbReference type="GO" id="GO:0016042">
    <property type="term" value="P:lipid catabolic process"/>
    <property type="evidence" value="ECO:0007669"/>
    <property type="project" value="UniProtKB-UniRule"/>
</dbReference>
<keyword evidence="2 4" id="KW-0442">Lipid degradation</keyword>
<dbReference type="SUPFAM" id="SSF52151">
    <property type="entry name" value="FabD/lysophospholipase-like"/>
    <property type="match status" value="1"/>
</dbReference>
<feature type="short sequence motif" description="GXSXG" evidence="4">
    <location>
        <begin position="43"/>
        <end position="47"/>
    </location>
</feature>
<dbReference type="Proteomes" id="UP000317863">
    <property type="component" value="Unassembled WGS sequence"/>
</dbReference>
<dbReference type="PROSITE" id="PS51635">
    <property type="entry name" value="PNPLA"/>
    <property type="match status" value="1"/>
</dbReference>
<name>A0A544QUH6_9FIRM</name>
<dbReference type="OrthoDB" id="9770965at2"/>